<keyword evidence="5" id="KW-0297">G-protein coupled receptor</keyword>
<organism evidence="14 15">
    <name type="scientific">Hypsibius exemplaris</name>
    <name type="common">Freshwater tardigrade</name>
    <dbReference type="NCBI Taxonomy" id="2072580"/>
    <lineage>
        <taxon>Eukaryota</taxon>
        <taxon>Metazoa</taxon>
        <taxon>Ecdysozoa</taxon>
        <taxon>Tardigrada</taxon>
        <taxon>Eutardigrada</taxon>
        <taxon>Parachela</taxon>
        <taxon>Hypsibioidea</taxon>
        <taxon>Hypsibiidae</taxon>
        <taxon>Hypsibius</taxon>
    </lineage>
</organism>
<keyword evidence="4 12" id="KW-1133">Transmembrane helix</keyword>
<proteinExistence type="predicted"/>
<dbReference type="AlphaFoldDB" id="A0A1W0WAS8"/>
<keyword evidence="3 12" id="KW-0812">Transmembrane</keyword>
<feature type="transmembrane region" description="Helical" evidence="12">
    <location>
        <begin position="121"/>
        <end position="146"/>
    </location>
</feature>
<dbReference type="Proteomes" id="UP000192578">
    <property type="component" value="Unassembled WGS sequence"/>
</dbReference>
<feature type="transmembrane region" description="Helical" evidence="12">
    <location>
        <begin position="76"/>
        <end position="101"/>
    </location>
</feature>
<dbReference type="PROSITE" id="PS50262">
    <property type="entry name" value="G_PROTEIN_RECEP_F1_2"/>
    <property type="match status" value="1"/>
</dbReference>
<evidence type="ECO:0000256" key="5">
    <source>
        <dbReference type="ARBA" id="ARBA00023040"/>
    </source>
</evidence>
<dbReference type="SUPFAM" id="SSF81321">
    <property type="entry name" value="Family A G protein-coupled receptor-like"/>
    <property type="match status" value="1"/>
</dbReference>
<feature type="transmembrane region" description="Helical" evidence="12">
    <location>
        <begin position="305"/>
        <end position="327"/>
    </location>
</feature>
<comment type="subcellular location">
    <subcellularLocation>
        <location evidence="1">Cell membrane</location>
        <topology evidence="1">Multi-pass membrane protein</topology>
    </subcellularLocation>
</comment>
<feature type="transmembrane region" description="Helical" evidence="12">
    <location>
        <begin position="200"/>
        <end position="227"/>
    </location>
</feature>
<dbReference type="CDD" id="cd00637">
    <property type="entry name" value="7tm_classA_rhodopsin-like"/>
    <property type="match status" value="1"/>
</dbReference>
<reference evidence="15" key="1">
    <citation type="submission" date="2017-01" db="EMBL/GenBank/DDBJ databases">
        <title>Comparative genomics of anhydrobiosis in the tardigrade Hypsibius dujardini.</title>
        <authorList>
            <person name="Yoshida Y."/>
            <person name="Koutsovoulos G."/>
            <person name="Laetsch D."/>
            <person name="Stevens L."/>
            <person name="Kumar S."/>
            <person name="Horikawa D."/>
            <person name="Ishino K."/>
            <person name="Komine S."/>
            <person name="Tomita M."/>
            <person name="Blaxter M."/>
            <person name="Arakawa K."/>
        </authorList>
    </citation>
    <scope>NUCLEOTIDE SEQUENCE [LARGE SCALE GENOMIC DNA]</scope>
    <source>
        <strain evidence="15">Z151</strain>
    </source>
</reference>
<evidence type="ECO:0000313" key="15">
    <source>
        <dbReference type="Proteomes" id="UP000192578"/>
    </source>
</evidence>
<dbReference type="GO" id="GO:0004930">
    <property type="term" value="F:G protein-coupled receptor activity"/>
    <property type="evidence" value="ECO:0007669"/>
    <property type="project" value="UniProtKB-KW"/>
</dbReference>
<evidence type="ECO:0000256" key="7">
    <source>
        <dbReference type="ARBA" id="ARBA00023157"/>
    </source>
</evidence>
<dbReference type="OrthoDB" id="5967130at2759"/>
<keyword evidence="10" id="KW-0807">Transducer</keyword>
<feature type="transmembrane region" description="Helical" evidence="12">
    <location>
        <begin position="158"/>
        <end position="180"/>
    </location>
</feature>
<evidence type="ECO:0000259" key="13">
    <source>
        <dbReference type="PROSITE" id="PS50262"/>
    </source>
</evidence>
<evidence type="ECO:0000313" key="14">
    <source>
        <dbReference type="EMBL" id="OQV12325.1"/>
    </source>
</evidence>
<feature type="transmembrane region" description="Helical" evidence="12">
    <location>
        <begin position="275"/>
        <end position="293"/>
    </location>
</feature>
<dbReference type="PANTHER" id="PTHR45695">
    <property type="entry name" value="LEUCOKININ RECEPTOR-RELATED"/>
    <property type="match status" value="1"/>
</dbReference>
<evidence type="ECO:0000256" key="3">
    <source>
        <dbReference type="ARBA" id="ARBA00022692"/>
    </source>
</evidence>
<feature type="domain" description="G-protein coupled receptors family 1 profile" evidence="13">
    <location>
        <begin position="55"/>
        <end position="324"/>
    </location>
</feature>
<protein>
    <recommendedName>
        <fullName evidence="13">G-protein coupled receptors family 1 profile domain-containing protein</fullName>
    </recommendedName>
</protein>
<evidence type="ECO:0000256" key="2">
    <source>
        <dbReference type="ARBA" id="ARBA00022475"/>
    </source>
</evidence>
<accession>A0A1W0WAS8</accession>
<keyword evidence="2" id="KW-1003">Cell membrane</keyword>
<sequence length="367" mass="40739">MANITNAMSLSLPTISYCIVPKNATISITIPQPPEIQVIIWQYIAGTFCLFGGSTNLVLIIIILRSPQLHRGAGILVSHLLACHVAYFAVLQPFAIARIIAVTHLPRITELDCEFCRFQHLIIMSCVFLVGWTEALLACNRIVGVFFPIKYRLFDRPLVHGCSLTLGWLLTLSLTLPPVFNYHASFKMGPVGNCFYVPESAIAVSWLSFNVYCPLAIATASSVLISVKFALSHVTGRQQVHPPPHAARANNADRMGPRVPSQSGMSRKQARMSRMLITSFLVNFVCQLPQFLFAATGMTSRYPLLSLWAVCCMMLQCSCAPVTFLTLNSDYRKQFAELLPSFLRHRMAGHNLQQPPSGTSTNRRPIE</sequence>
<name>A0A1W0WAS8_HYPEX</name>
<dbReference type="EMBL" id="MTYJ01000148">
    <property type="protein sequence ID" value="OQV12325.1"/>
    <property type="molecule type" value="Genomic_DNA"/>
</dbReference>
<dbReference type="InterPro" id="IPR017452">
    <property type="entry name" value="GPCR_Rhodpsn_7TM"/>
</dbReference>
<feature type="transmembrane region" description="Helical" evidence="12">
    <location>
        <begin position="40"/>
        <end position="64"/>
    </location>
</feature>
<evidence type="ECO:0000256" key="10">
    <source>
        <dbReference type="ARBA" id="ARBA00023224"/>
    </source>
</evidence>
<evidence type="ECO:0000256" key="11">
    <source>
        <dbReference type="SAM" id="MobiDB-lite"/>
    </source>
</evidence>
<keyword evidence="9" id="KW-0325">Glycoprotein</keyword>
<dbReference type="PANTHER" id="PTHR45695:SF23">
    <property type="entry name" value="GALANIN-LIKE G-PROTEIN COUPLED RECEPTOR NPR-9"/>
    <property type="match status" value="1"/>
</dbReference>
<evidence type="ECO:0000256" key="4">
    <source>
        <dbReference type="ARBA" id="ARBA00022989"/>
    </source>
</evidence>
<comment type="caution">
    <text evidence="14">The sequence shown here is derived from an EMBL/GenBank/DDBJ whole genome shotgun (WGS) entry which is preliminary data.</text>
</comment>
<feature type="region of interest" description="Disordered" evidence="11">
    <location>
        <begin position="238"/>
        <end position="266"/>
    </location>
</feature>
<dbReference type="Pfam" id="PF00001">
    <property type="entry name" value="7tm_1"/>
    <property type="match status" value="1"/>
</dbReference>
<evidence type="ECO:0000256" key="9">
    <source>
        <dbReference type="ARBA" id="ARBA00023180"/>
    </source>
</evidence>
<dbReference type="InterPro" id="IPR000276">
    <property type="entry name" value="GPCR_Rhodpsn"/>
</dbReference>
<gene>
    <name evidence="14" type="ORF">BV898_13434</name>
</gene>
<keyword evidence="7" id="KW-1015">Disulfide bond</keyword>
<evidence type="ECO:0000256" key="8">
    <source>
        <dbReference type="ARBA" id="ARBA00023170"/>
    </source>
</evidence>
<keyword evidence="15" id="KW-1185">Reference proteome</keyword>
<keyword evidence="6 12" id="KW-0472">Membrane</keyword>
<keyword evidence="8" id="KW-0675">Receptor</keyword>
<dbReference type="Gene3D" id="1.20.1070.10">
    <property type="entry name" value="Rhodopsin 7-helix transmembrane proteins"/>
    <property type="match status" value="1"/>
</dbReference>
<evidence type="ECO:0000256" key="12">
    <source>
        <dbReference type="SAM" id="Phobius"/>
    </source>
</evidence>
<evidence type="ECO:0000256" key="6">
    <source>
        <dbReference type="ARBA" id="ARBA00023136"/>
    </source>
</evidence>
<evidence type="ECO:0000256" key="1">
    <source>
        <dbReference type="ARBA" id="ARBA00004651"/>
    </source>
</evidence>
<dbReference type="GO" id="GO:0005886">
    <property type="term" value="C:plasma membrane"/>
    <property type="evidence" value="ECO:0007669"/>
    <property type="project" value="UniProtKB-SubCell"/>
</dbReference>